<comment type="caution">
    <text evidence="1">The sequence shown here is derived from an EMBL/GenBank/DDBJ whole genome shotgun (WGS) entry which is preliminary data.</text>
</comment>
<keyword evidence="2" id="KW-1185">Reference proteome</keyword>
<dbReference type="PANTHER" id="PTHR47326">
    <property type="entry name" value="TRANSPOSABLE ELEMENT TC3 TRANSPOSASE-LIKE PROTEIN"/>
    <property type="match status" value="1"/>
</dbReference>
<gene>
    <name evidence="1" type="ORF">TNCV_1240561</name>
</gene>
<name>A0A8X6WEA1_TRICX</name>
<dbReference type="PANTHER" id="PTHR47326:SF1">
    <property type="entry name" value="HTH PSQ-TYPE DOMAIN-CONTAINING PROTEIN"/>
    <property type="match status" value="1"/>
</dbReference>
<dbReference type="AlphaFoldDB" id="A0A8X6WEA1"/>
<dbReference type="Proteomes" id="UP000887159">
    <property type="component" value="Unassembled WGS sequence"/>
</dbReference>
<protein>
    <submittedName>
        <fullName evidence="1">Uncharacterized protein</fullName>
    </submittedName>
</protein>
<accession>A0A8X6WEA1</accession>
<proteinExistence type="predicted"/>
<organism evidence="1 2">
    <name type="scientific">Trichonephila clavipes</name>
    <name type="common">Golden silk orbweaver</name>
    <name type="synonym">Nephila clavipes</name>
    <dbReference type="NCBI Taxonomy" id="2585209"/>
    <lineage>
        <taxon>Eukaryota</taxon>
        <taxon>Metazoa</taxon>
        <taxon>Ecdysozoa</taxon>
        <taxon>Arthropoda</taxon>
        <taxon>Chelicerata</taxon>
        <taxon>Arachnida</taxon>
        <taxon>Araneae</taxon>
        <taxon>Araneomorphae</taxon>
        <taxon>Entelegynae</taxon>
        <taxon>Araneoidea</taxon>
        <taxon>Nephilidae</taxon>
        <taxon>Trichonephila</taxon>
    </lineage>
</organism>
<evidence type="ECO:0000313" key="1">
    <source>
        <dbReference type="EMBL" id="GFY33205.1"/>
    </source>
</evidence>
<dbReference type="EMBL" id="BMAU01021409">
    <property type="protein sequence ID" value="GFY33205.1"/>
    <property type="molecule type" value="Genomic_DNA"/>
</dbReference>
<sequence>MNRYTNAELADIQFTYDPANGNGRVAFRLYGKRYKTRQQPNHLTFALVHQNQAEHGSFRVTIDDTPVKSEMDLVARISIAAATISETPYIFERVCQSMSRRCRACIHANGRNFKHLL</sequence>
<reference evidence="1" key="1">
    <citation type="submission" date="2020-08" db="EMBL/GenBank/DDBJ databases">
        <title>Multicomponent nature underlies the extraordinary mechanical properties of spider dragline silk.</title>
        <authorList>
            <person name="Kono N."/>
            <person name="Nakamura H."/>
            <person name="Mori M."/>
            <person name="Yoshida Y."/>
            <person name="Ohtoshi R."/>
            <person name="Malay A.D."/>
            <person name="Moran D.A.P."/>
            <person name="Tomita M."/>
            <person name="Numata K."/>
            <person name="Arakawa K."/>
        </authorList>
    </citation>
    <scope>NUCLEOTIDE SEQUENCE</scope>
</reference>
<evidence type="ECO:0000313" key="2">
    <source>
        <dbReference type="Proteomes" id="UP000887159"/>
    </source>
</evidence>